<dbReference type="InterPro" id="IPR046867">
    <property type="entry name" value="AldOxase/xan_DH_MoCoBD2"/>
</dbReference>
<gene>
    <name evidence="10" type="ORF">C1853_01170</name>
</gene>
<dbReference type="Proteomes" id="UP000253915">
    <property type="component" value="Unassembled WGS sequence"/>
</dbReference>
<evidence type="ECO:0000256" key="5">
    <source>
        <dbReference type="ARBA" id="ARBA00023002"/>
    </source>
</evidence>
<evidence type="ECO:0000256" key="4">
    <source>
        <dbReference type="ARBA" id="ARBA00022827"/>
    </source>
</evidence>
<dbReference type="InterPro" id="IPR005107">
    <property type="entry name" value="CO_DH_flav_C"/>
</dbReference>
<keyword evidence="2" id="KW-0001">2Fe-2S</keyword>
<evidence type="ECO:0000313" key="10">
    <source>
        <dbReference type="EMBL" id="RDC41688.1"/>
    </source>
</evidence>
<dbReference type="Pfam" id="PF03450">
    <property type="entry name" value="CO_deh_flav_C"/>
    <property type="match status" value="1"/>
</dbReference>
<dbReference type="EMBL" id="PPUQ01000001">
    <property type="protein sequence ID" value="RDC41688.1"/>
    <property type="molecule type" value="Genomic_DNA"/>
</dbReference>
<dbReference type="InterPro" id="IPR036683">
    <property type="entry name" value="CO_DH_flav_C_dom_sf"/>
</dbReference>
<evidence type="ECO:0000256" key="3">
    <source>
        <dbReference type="ARBA" id="ARBA00022723"/>
    </source>
</evidence>
<dbReference type="InterPro" id="IPR051312">
    <property type="entry name" value="Diverse_Substr_Oxidored"/>
</dbReference>
<dbReference type="PROSITE" id="PS51387">
    <property type="entry name" value="FAD_PCMH"/>
    <property type="match status" value="1"/>
</dbReference>
<evidence type="ECO:0000256" key="7">
    <source>
        <dbReference type="ARBA" id="ARBA00023014"/>
    </source>
</evidence>
<dbReference type="SUPFAM" id="SSF56176">
    <property type="entry name" value="FAD-binding/transporter-associated domain-like"/>
    <property type="match status" value="1"/>
</dbReference>
<dbReference type="Pfam" id="PF00941">
    <property type="entry name" value="FAD_binding_5"/>
    <property type="match status" value="1"/>
</dbReference>
<accession>A0ABD7GMM2</accession>
<keyword evidence="7" id="KW-0411">Iron-sulfur</keyword>
<keyword evidence="3" id="KW-0479">Metal-binding</keyword>
<reference evidence="10 11" key="1">
    <citation type="journal article" date="2018" name="Elife">
        <title>Discovery and characterization of a prevalent human gut bacterial enzyme sufficient for the inactivation of a family of plant toxins.</title>
        <authorList>
            <person name="Koppel N."/>
            <person name="Bisanz J.E."/>
            <person name="Pandelia M.E."/>
            <person name="Turnbaugh P.J."/>
            <person name="Balskus E.P."/>
        </authorList>
    </citation>
    <scope>NUCLEOTIDE SEQUENCE [LARGE SCALE GENOMIC DNA]</scope>
    <source>
        <strain evidence="10 11">16A</strain>
    </source>
</reference>
<dbReference type="SUPFAM" id="SSF54665">
    <property type="entry name" value="CO dehydrogenase molybdoprotein N-domain-like"/>
    <property type="match status" value="1"/>
</dbReference>
<dbReference type="Pfam" id="PF01315">
    <property type="entry name" value="Ald_Xan_dh_C"/>
    <property type="match status" value="1"/>
</dbReference>
<dbReference type="Gene3D" id="3.90.1170.50">
    <property type="entry name" value="Aldehyde oxidase/xanthine dehydrogenase, a/b hammerhead"/>
    <property type="match status" value="1"/>
</dbReference>
<name>A0ABD7GMM2_EGGLN</name>
<proteinExistence type="predicted"/>
<organism evidence="10 11">
    <name type="scientific">Eggerthella lenta</name>
    <name type="common">Eubacterium lentum</name>
    <dbReference type="NCBI Taxonomy" id="84112"/>
    <lineage>
        <taxon>Bacteria</taxon>
        <taxon>Bacillati</taxon>
        <taxon>Actinomycetota</taxon>
        <taxon>Coriobacteriia</taxon>
        <taxon>Eggerthellales</taxon>
        <taxon>Eggerthellaceae</taxon>
        <taxon>Eggerthella</taxon>
    </lineage>
</organism>
<dbReference type="InterPro" id="IPR000674">
    <property type="entry name" value="Ald_Oxase/Xan_DH_a/b"/>
</dbReference>
<dbReference type="SMART" id="SM01092">
    <property type="entry name" value="CO_deh_flav_C"/>
    <property type="match status" value="1"/>
</dbReference>
<protein>
    <recommendedName>
        <fullName evidence="9">FAD-binding PCMH-type domain-containing protein</fullName>
    </recommendedName>
</protein>
<evidence type="ECO:0000313" key="11">
    <source>
        <dbReference type="Proteomes" id="UP000253915"/>
    </source>
</evidence>
<dbReference type="Gene3D" id="3.30.465.10">
    <property type="match status" value="1"/>
</dbReference>
<comment type="cofactor">
    <cofactor evidence="8">
        <name>[2Fe-2S] cluster</name>
        <dbReference type="ChEBI" id="CHEBI:190135"/>
    </cofactor>
</comment>
<feature type="domain" description="FAD-binding PCMH-type" evidence="9">
    <location>
        <begin position="766"/>
        <end position="987"/>
    </location>
</feature>
<evidence type="ECO:0000256" key="8">
    <source>
        <dbReference type="ARBA" id="ARBA00034078"/>
    </source>
</evidence>
<dbReference type="InterPro" id="IPR037165">
    <property type="entry name" value="AldOxase/xan_DH_Mopterin-bd_sf"/>
</dbReference>
<keyword evidence="4" id="KW-0274">FAD</keyword>
<dbReference type="GO" id="GO:0016491">
    <property type="term" value="F:oxidoreductase activity"/>
    <property type="evidence" value="ECO:0007669"/>
    <property type="project" value="UniProtKB-KW"/>
</dbReference>
<dbReference type="InterPro" id="IPR016167">
    <property type="entry name" value="FAD-bd_PCMH_sub1"/>
</dbReference>
<dbReference type="SUPFAM" id="SSF55447">
    <property type="entry name" value="CO dehydrogenase flavoprotein C-terminal domain-like"/>
    <property type="match status" value="1"/>
</dbReference>
<evidence type="ECO:0000259" key="9">
    <source>
        <dbReference type="PROSITE" id="PS51387"/>
    </source>
</evidence>
<comment type="caution">
    <text evidence="10">The sequence shown here is derived from an EMBL/GenBank/DDBJ whole genome shotgun (WGS) entry which is preliminary data.</text>
</comment>
<evidence type="ECO:0000256" key="2">
    <source>
        <dbReference type="ARBA" id="ARBA00022714"/>
    </source>
</evidence>
<dbReference type="Gene3D" id="3.30.365.10">
    <property type="entry name" value="Aldehyde oxidase/xanthine dehydrogenase, molybdopterin binding domain"/>
    <property type="match status" value="4"/>
</dbReference>
<evidence type="ECO:0000256" key="1">
    <source>
        <dbReference type="ARBA" id="ARBA00022630"/>
    </source>
</evidence>
<dbReference type="Gene3D" id="3.30.390.50">
    <property type="entry name" value="CO dehydrogenase flavoprotein, C-terminal domain"/>
    <property type="match status" value="1"/>
</dbReference>
<dbReference type="PANTHER" id="PTHR42659">
    <property type="entry name" value="XANTHINE DEHYDROGENASE SUBUNIT C-RELATED"/>
    <property type="match status" value="1"/>
</dbReference>
<sequence>MGETSVWEPEGANQDRTDFKVVGTWDHPGRQSWDMVSGAAKYPTDLWMEGTLTAMALRCPYGHAKVKSLDIAEAEKIEGVKLVLTYEDEELASMPKYRPSYYEFGGSPLLGDEAEFEGDEVGVVVVAVNEEVCKQALDAVKVEWEVLPFILDPREAAKPGAPILRPEMNPDSNMTGNTFGAAVEWELGCVEDGFKEADHIEVVDYGRPMWSQFRPMPPAYFSYWADDAWGNPDGEKMCYVTNHAHFPGNGPIVSAYYGAGSYADKYRALSPYMAARYCDFVEKRGAQFAPVLSKRLGGVPVRYVQSRRESFDAAVPQTYLTVRIGFKDDGTLVAVQSENIHQTGARGGYGDKTHGHLVLPPNAQGFKQTVSPNVYSTMGYYVTNGACTTADPGQPMYEPVNLAFAKMADVLGLDVSDVIMKNVKVTDPSLSACMDAAREAFDWAGKWHLAGERTLEDGRLHGVSCRYAASQTWGMISYNINLRMGVDGKIYMPYAEALIGTYWPDATQLVIAEEMGMKLEDVIVYYAPNYNNWQQGDAADRGSTCTWAAKEAAVLLRQQILATGAAAMGVTADEVDLVDSLITLKADPTKQMPISGMGQLAVGYCGKPKVPFQTDVIRTMNVDMCEVAVDPETGLVEILDYVVAHDFGKVIRPSSALGQIENAITMNSGRALREELIWDEATGVLLNGNMYDYKVPTILDQPKIEPVPVETRCGGGAYGSTGVAHAHANPGLVGQAIQNATGGDFIDMVPYTPDKVLAVLGRSLSRGGSPMKHYKHQQASSAKEAASSAASGTAALIAGGTDLLGTLKDEILPTYPDTVIDLKTIPDMDAIVEDGDAVRIGALAKLSDVADSDAVKSGCAALAEACARAASPTIRHMGTIGGNACQMHRCWYFRTPDDRFHCKRKGGDWCPARVGDNRYHSIFGDQDGCYAASSHDTAPALVALGATVVTTKREVPAEEFFKANGARSNVLEDGEVVTEFKVPKAAKSAFQKFALRKSIDFPLVNCAVAQGGDGEVRVVLGGVYPAPMRSSEAEAEVAGGVNDAAASKAGDAAVAACKPLGKNAYKVEIARTLVKRTLMDIA</sequence>
<dbReference type="Pfam" id="PF20256">
    <property type="entry name" value="MoCoBD_2"/>
    <property type="match status" value="1"/>
</dbReference>
<dbReference type="InterPro" id="IPR036856">
    <property type="entry name" value="Ald_Oxase/Xan_DH_a/b_sf"/>
</dbReference>
<dbReference type="InterPro" id="IPR036318">
    <property type="entry name" value="FAD-bd_PCMH-like_sf"/>
</dbReference>
<dbReference type="InterPro" id="IPR016169">
    <property type="entry name" value="FAD-bd_PCMH_sub2"/>
</dbReference>
<dbReference type="GO" id="GO:0046872">
    <property type="term" value="F:metal ion binding"/>
    <property type="evidence" value="ECO:0007669"/>
    <property type="project" value="UniProtKB-KW"/>
</dbReference>
<dbReference type="Gene3D" id="3.30.43.10">
    <property type="entry name" value="Uridine Diphospho-n-acetylenolpyruvylglucosamine Reductase, domain 2"/>
    <property type="match status" value="1"/>
</dbReference>
<dbReference type="InterPro" id="IPR002346">
    <property type="entry name" value="Mopterin_DH_FAD-bd"/>
</dbReference>
<dbReference type="RefSeq" id="WP_114526162.1">
    <property type="nucleotide sequence ID" value="NZ_CABMOO010000001.1"/>
</dbReference>
<keyword evidence="6" id="KW-0408">Iron</keyword>
<dbReference type="InterPro" id="IPR016166">
    <property type="entry name" value="FAD-bd_PCMH"/>
</dbReference>
<dbReference type="SUPFAM" id="SSF56003">
    <property type="entry name" value="Molybdenum cofactor-binding domain"/>
    <property type="match status" value="1"/>
</dbReference>
<dbReference type="AlphaFoldDB" id="A0ABD7GMM2"/>
<keyword evidence="1" id="KW-0285">Flavoprotein</keyword>
<dbReference type="SMART" id="SM01008">
    <property type="entry name" value="Ald_Xan_dh_C"/>
    <property type="match status" value="1"/>
</dbReference>
<evidence type="ECO:0000256" key="6">
    <source>
        <dbReference type="ARBA" id="ARBA00023004"/>
    </source>
</evidence>
<dbReference type="PANTHER" id="PTHR42659:SF2">
    <property type="entry name" value="XANTHINE DEHYDROGENASE SUBUNIT C-RELATED"/>
    <property type="match status" value="1"/>
</dbReference>
<keyword evidence="5" id="KW-0560">Oxidoreductase</keyword>
<dbReference type="GO" id="GO:0051537">
    <property type="term" value="F:2 iron, 2 sulfur cluster binding"/>
    <property type="evidence" value="ECO:0007669"/>
    <property type="project" value="UniProtKB-KW"/>
</dbReference>